<evidence type="ECO:0008006" key="4">
    <source>
        <dbReference type="Google" id="ProtNLM"/>
    </source>
</evidence>
<gene>
    <name evidence="2" type="ORF">FLK61_33185</name>
</gene>
<evidence type="ECO:0000313" key="2">
    <source>
        <dbReference type="EMBL" id="QKS71546.1"/>
    </source>
</evidence>
<protein>
    <recommendedName>
        <fullName evidence="4">Cytosolic protein</fullName>
    </recommendedName>
</protein>
<reference evidence="3" key="1">
    <citation type="submission" date="2019-07" db="EMBL/GenBank/DDBJ databases">
        <title>Bacillus alkalisoli sp. nov. isolated from saline soil.</title>
        <authorList>
            <person name="Sun J.-Q."/>
            <person name="Xu L."/>
        </authorList>
    </citation>
    <scope>NUCLEOTIDE SEQUENCE [LARGE SCALE GENOMIC DNA]</scope>
    <source>
        <strain evidence="3">M4U3P1</strain>
    </source>
</reference>
<dbReference type="KEGG" id="psua:FLK61_33185"/>
<sequence>MTQDKSVLIEEFKQYVLDHPEFIETNKEKSLQDLFEEWHLFKDEEKPSSASELPFLDVLKKFNVQDLQQHLMQLGSVLGSVQEVMAPFKQQQQPPTQPEPPRQRSIFSLGDD</sequence>
<keyword evidence="3" id="KW-1185">Reference proteome</keyword>
<dbReference type="EMBL" id="CP041372">
    <property type="protein sequence ID" value="QKS71546.1"/>
    <property type="molecule type" value="Genomic_DNA"/>
</dbReference>
<dbReference type="RefSeq" id="WP_176009581.1">
    <property type="nucleotide sequence ID" value="NZ_CP041372.2"/>
</dbReference>
<evidence type="ECO:0000256" key="1">
    <source>
        <dbReference type="SAM" id="MobiDB-lite"/>
    </source>
</evidence>
<proteinExistence type="predicted"/>
<dbReference type="Proteomes" id="UP000318138">
    <property type="component" value="Chromosome"/>
</dbReference>
<name>A0A859FH81_9BACI</name>
<accession>A0A859FH81</accession>
<evidence type="ECO:0000313" key="3">
    <source>
        <dbReference type="Proteomes" id="UP000318138"/>
    </source>
</evidence>
<dbReference type="Pfam" id="PF14071">
    <property type="entry name" value="YlbD_coat"/>
    <property type="match status" value="1"/>
</dbReference>
<dbReference type="AlphaFoldDB" id="A0A859FH81"/>
<feature type="region of interest" description="Disordered" evidence="1">
    <location>
        <begin position="85"/>
        <end position="112"/>
    </location>
</feature>
<organism evidence="2 3">
    <name type="scientific">Paenalkalicoccus suaedae</name>
    <dbReference type="NCBI Taxonomy" id="2592382"/>
    <lineage>
        <taxon>Bacteria</taxon>
        <taxon>Bacillati</taxon>
        <taxon>Bacillota</taxon>
        <taxon>Bacilli</taxon>
        <taxon>Bacillales</taxon>
        <taxon>Bacillaceae</taxon>
        <taxon>Paenalkalicoccus</taxon>
    </lineage>
</organism>
<dbReference type="InterPro" id="IPR025953">
    <property type="entry name" value="YlbD_coat"/>
</dbReference>